<organism evidence="1">
    <name type="scientific">uncultured Caudovirales phage</name>
    <dbReference type="NCBI Taxonomy" id="2100421"/>
    <lineage>
        <taxon>Viruses</taxon>
        <taxon>Duplodnaviria</taxon>
        <taxon>Heunggongvirae</taxon>
        <taxon>Uroviricota</taxon>
        <taxon>Caudoviricetes</taxon>
        <taxon>Peduoviridae</taxon>
        <taxon>Maltschvirus</taxon>
        <taxon>Maltschvirus maltsch</taxon>
    </lineage>
</organism>
<accession>A0A6J5LCN3</accession>
<reference evidence="1" key="1">
    <citation type="submission" date="2020-04" db="EMBL/GenBank/DDBJ databases">
        <authorList>
            <person name="Chiriac C."/>
            <person name="Salcher M."/>
            <person name="Ghai R."/>
            <person name="Kavagutti S V."/>
        </authorList>
    </citation>
    <scope>NUCLEOTIDE SEQUENCE</scope>
</reference>
<dbReference type="EMBL" id="LR796239">
    <property type="protein sequence ID" value="CAB4130907.1"/>
    <property type="molecule type" value="Genomic_DNA"/>
</dbReference>
<name>A0A6J5LCN3_9CAUD</name>
<evidence type="ECO:0000313" key="2">
    <source>
        <dbReference type="EMBL" id="CAB5222035.1"/>
    </source>
</evidence>
<dbReference type="InterPro" id="IPR029052">
    <property type="entry name" value="Metallo-depent_PP-like"/>
</dbReference>
<dbReference type="EMBL" id="LR798296">
    <property type="protein sequence ID" value="CAB5222035.1"/>
    <property type="molecule type" value="Genomic_DNA"/>
</dbReference>
<gene>
    <name evidence="1" type="ORF">UFOVP128_40</name>
    <name evidence="2" type="ORF">UFOVP243_4</name>
</gene>
<protein>
    <submittedName>
        <fullName evidence="1">Calcineurin-like phosphoesterase domain, ApaH type</fullName>
    </submittedName>
</protein>
<sequence>MAKHLVLPDVQAKPGVDFSYLSKIGRYACEKKPDTIICIGDFADMPSLSSYDVGKKSFEGRRYVEDVKASKDAMVSFLSPIWDFNARAKKNKEKQYKPKLVMTLGNHENRINRAVNDDAKLEGVLSISDLGYEEYGWDVHDFLDVVVLDGVAYSHYFTTGLMGRPVTTAAACLSKKHMSCVQGHQQGLQIATGYKADGGLLTSVIAGSCYEHNEDYMSSQGNRHWRGFLVLHDVNDGEFDLMPVSLNYLNKKYAERD</sequence>
<evidence type="ECO:0000313" key="1">
    <source>
        <dbReference type="EMBL" id="CAB4130907.1"/>
    </source>
</evidence>
<dbReference type="SUPFAM" id="SSF56300">
    <property type="entry name" value="Metallo-dependent phosphatases"/>
    <property type="match status" value="1"/>
</dbReference>
<proteinExistence type="predicted"/>